<evidence type="ECO:0000313" key="8">
    <source>
        <dbReference type="EMBL" id="KNE21792.1"/>
    </source>
</evidence>
<evidence type="ECO:0000259" key="7">
    <source>
        <dbReference type="PROSITE" id="PS51900"/>
    </source>
</evidence>
<dbReference type="PANTHER" id="PTHR30349:SF41">
    <property type="entry name" value="INTEGRASE_RECOMBINASE PROTEIN MJ0367-RELATED"/>
    <property type="match status" value="1"/>
</dbReference>
<evidence type="ECO:0000259" key="6">
    <source>
        <dbReference type="PROSITE" id="PS51898"/>
    </source>
</evidence>
<name>A0A0L0QTE5_VIRPA</name>
<dbReference type="SUPFAM" id="SSF56349">
    <property type="entry name" value="DNA breaking-rejoining enzymes"/>
    <property type="match status" value="1"/>
</dbReference>
<evidence type="ECO:0008006" key="10">
    <source>
        <dbReference type="Google" id="ProtNLM"/>
    </source>
</evidence>
<accession>A0A0L0QTE5</accession>
<dbReference type="PROSITE" id="PS51900">
    <property type="entry name" value="CB"/>
    <property type="match status" value="1"/>
</dbReference>
<comment type="caution">
    <text evidence="8">The sequence shown here is derived from an EMBL/GenBank/DDBJ whole genome shotgun (WGS) entry which is preliminary data.</text>
</comment>
<dbReference type="InterPro" id="IPR013762">
    <property type="entry name" value="Integrase-like_cat_sf"/>
</dbReference>
<comment type="similarity">
    <text evidence="1">Belongs to the 'phage' integrase family.</text>
</comment>
<evidence type="ECO:0000256" key="3">
    <source>
        <dbReference type="ARBA" id="ARBA00023125"/>
    </source>
</evidence>
<dbReference type="PROSITE" id="PS51898">
    <property type="entry name" value="TYR_RECOMBINASE"/>
    <property type="match status" value="1"/>
</dbReference>
<dbReference type="GO" id="GO:0015074">
    <property type="term" value="P:DNA integration"/>
    <property type="evidence" value="ECO:0007669"/>
    <property type="project" value="UniProtKB-KW"/>
</dbReference>
<sequence length="299" mass="34396">MNAVPATVSQSLESFKTHLLENDKSLNTIKSYTQDLNHFSKWLHQRYEQPHLISILTSTDLKDYERQLKSDNSIAPTTVNRRLVALMKWSEFLLTVGSTSVNLSNNIKIKRIQKQNNIRWLTRKEVGKLLHAIELTKQQNCKKGMLHQTIVYLAVNLGLRVQEICNVRIIDVDIQKEIIRINGKGDKHRITPLTENTKDAIVNWLKVREQESEYLLVSSKSNHLTTRAVQHIFKKYSNLLGIEITPHSLQHTYCKQLAEHGVDIQSIADLAGHSSIETTRVYVTPSIQELQNALKRTEF</sequence>
<dbReference type="InterPro" id="IPR010998">
    <property type="entry name" value="Integrase_recombinase_N"/>
</dbReference>
<dbReference type="Gene3D" id="1.10.443.10">
    <property type="entry name" value="Intergrase catalytic core"/>
    <property type="match status" value="1"/>
</dbReference>
<dbReference type="Pfam" id="PF00589">
    <property type="entry name" value="Phage_integrase"/>
    <property type="match status" value="1"/>
</dbReference>
<dbReference type="Gene3D" id="1.10.150.130">
    <property type="match status" value="1"/>
</dbReference>
<dbReference type="Pfam" id="PF02899">
    <property type="entry name" value="Phage_int_SAM_1"/>
    <property type="match status" value="1"/>
</dbReference>
<protein>
    <recommendedName>
        <fullName evidence="10">Integrase</fullName>
    </recommendedName>
</protein>
<dbReference type="InterPro" id="IPR044068">
    <property type="entry name" value="CB"/>
</dbReference>
<dbReference type="InterPro" id="IPR004107">
    <property type="entry name" value="Integrase_SAM-like_N"/>
</dbReference>
<dbReference type="GeneID" id="66869495"/>
<dbReference type="PANTHER" id="PTHR30349">
    <property type="entry name" value="PHAGE INTEGRASE-RELATED"/>
    <property type="match status" value="1"/>
</dbReference>
<gene>
    <name evidence="8" type="ORF">AFK71_02930</name>
</gene>
<evidence type="ECO:0000313" key="9">
    <source>
        <dbReference type="Proteomes" id="UP000036780"/>
    </source>
</evidence>
<dbReference type="GO" id="GO:0006310">
    <property type="term" value="P:DNA recombination"/>
    <property type="evidence" value="ECO:0007669"/>
    <property type="project" value="UniProtKB-KW"/>
</dbReference>
<evidence type="ECO:0000256" key="1">
    <source>
        <dbReference type="ARBA" id="ARBA00008857"/>
    </source>
</evidence>
<feature type="domain" description="Tyr recombinase" evidence="6">
    <location>
        <begin position="116"/>
        <end position="295"/>
    </location>
</feature>
<dbReference type="GO" id="GO:0003677">
    <property type="term" value="F:DNA binding"/>
    <property type="evidence" value="ECO:0007669"/>
    <property type="project" value="UniProtKB-UniRule"/>
</dbReference>
<evidence type="ECO:0000256" key="4">
    <source>
        <dbReference type="ARBA" id="ARBA00023172"/>
    </source>
</evidence>
<dbReference type="InterPro" id="IPR011010">
    <property type="entry name" value="DNA_brk_join_enz"/>
</dbReference>
<dbReference type="InterPro" id="IPR002104">
    <property type="entry name" value="Integrase_catalytic"/>
</dbReference>
<keyword evidence="3 5" id="KW-0238">DNA-binding</keyword>
<dbReference type="AlphaFoldDB" id="A0A0L0QTE5"/>
<reference evidence="9" key="1">
    <citation type="submission" date="2015-07" db="EMBL/GenBank/DDBJ databases">
        <title>Fjat-10053 dsm26.</title>
        <authorList>
            <person name="Liu B."/>
            <person name="Wang J."/>
            <person name="Zhu Y."/>
            <person name="Liu G."/>
            <person name="Chen Q."/>
            <person name="Chen Z."/>
            <person name="Lan J."/>
            <person name="Che J."/>
            <person name="Ge C."/>
            <person name="Shi H."/>
            <person name="Pan Z."/>
            <person name="Liu X."/>
        </authorList>
    </citation>
    <scope>NUCLEOTIDE SEQUENCE [LARGE SCALE GENOMIC DNA]</scope>
    <source>
        <strain evidence="9">DSM 26</strain>
    </source>
</reference>
<keyword evidence="9" id="KW-1185">Reference proteome</keyword>
<proteinExistence type="inferred from homology"/>
<dbReference type="EMBL" id="LGTO01000004">
    <property type="protein sequence ID" value="KNE21792.1"/>
    <property type="molecule type" value="Genomic_DNA"/>
</dbReference>
<evidence type="ECO:0000256" key="5">
    <source>
        <dbReference type="PROSITE-ProRule" id="PRU01248"/>
    </source>
</evidence>
<keyword evidence="2" id="KW-0229">DNA integration</keyword>
<dbReference type="PATRIC" id="fig|1473.5.peg.3502"/>
<evidence type="ECO:0000256" key="2">
    <source>
        <dbReference type="ARBA" id="ARBA00022908"/>
    </source>
</evidence>
<organism evidence="8 9">
    <name type="scientific">Virgibacillus pantothenticus</name>
    <dbReference type="NCBI Taxonomy" id="1473"/>
    <lineage>
        <taxon>Bacteria</taxon>
        <taxon>Bacillati</taxon>
        <taxon>Bacillota</taxon>
        <taxon>Bacilli</taxon>
        <taxon>Bacillales</taxon>
        <taxon>Bacillaceae</taxon>
        <taxon>Virgibacillus</taxon>
    </lineage>
</organism>
<dbReference type="RefSeq" id="WP_050350064.1">
    <property type="nucleotide sequence ID" value="NZ_CP073011.1"/>
</dbReference>
<keyword evidence="4" id="KW-0233">DNA recombination</keyword>
<dbReference type="InterPro" id="IPR050090">
    <property type="entry name" value="Tyrosine_recombinase_XerCD"/>
</dbReference>
<feature type="domain" description="Core-binding (CB)" evidence="7">
    <location>
        <begin position="6"/>
        <end position="94"/>
    </location>
</feature>
<dbReference type="Proteomes" id="UP000036780">
    <property type="component" value="Unassembled WGS sequence"/>
</dbReference>